<evidence type="ECO:0000313" key="2">
    <source>
        <dbReference type="EMBL" id="MBA4724154.1"/>
    </source>
</evidence>
<organism evidence="2 3">
    <name type="scientific">SAR86 cluster bacterium</name>
    <dbReference type="NCBI Taxonomy" id="2030880"/>
    <lineage>
        <taxon>Bacteria</taxon>
        <taxon>Pseudomonadati</taxon>
        <taxon>Pseudomonadota</taxon>
        <taxon>Gammaproteobacteria</taxon>
        <taxon>SAR86 cluster</taxon>
    </lineage>
</organism>
<name>A0A838YIH5_9GAMM</name>
<evidence type="ECO:0008006" key="4">
    <source>
        <dbReference type="Google" id="ProtNLM"/>
    </source>
</evidence>
<protein>
    <recommendedName>
        <fullName evidence="4">DUF4760 domain-containing protein</fullName>
    </recommendedName>
</protein>
<gene>
    <name evidence="2" type="ORF">H2021_02940</name>
</gene>
<keyword evidence="1" id="KW-0472">Membrane</keyword>
<evidence type="ECO:0000256" key="1">
    <source>
        <dbReference type="SAM" id="Phobius"/>
    </source>
</evidence>
<feature type="transmembrane region" description="Helical" evidence="1">
    <location>
        <begin position="6"/>
        <end position="27"/>
    </location>
</feature>
<dbReference type="Proteomes" id="UP000585327">
    <property type="component" value="Unassembled WGS sequence"/>
</dbReference>
<proteinExistence type="predicted"/>
<sequence>MNNEIIILIVQIIAALGVVVSVVYLGIQIHQQNEITKAQFGHSLTQRQYERYFASSKDGEFSEFLSKDWSGELSDRERVRVTMFLITTLVDIFDVYEKVENNFVDKKHLEVRMNALKLGTFKTALARTVWDFWKITRDQSFIDWFEAEIYGDASSLDYQKSEADYTGFHKSIR</sequence>
<comment type="caution">
    <text evidence="2">The sequence shown here is derived from an EMBL/GenBank/DDBJ whole genome shotgun (WGS) entry which is preliminary data.</text>
</comment>
<dbReference type="EMBL" id="JACETM010000025">
    <property type="protein sequence ID" value="MBA4724154.1"/>
    <property type="molecule type" value="Genomic_DNA"/>
</dbReference>
<keyword evidence="1" id="KW-1133">Transmembrane helix</keyword>
<reference evidence="2 3" key="1">
    <citation type="submission" date="2020-06" db="EMBL/GenBank/DDBJ databases">
        <title>Dysbiosis in marine aquaculture revealed through microbiome analysis: reverse ecology for environmental sustainability.</title>
        <authorList>
            <person name="Haro-Moreno J.M."/>
            <person name="Coutinho F.H."/>
            <person name="Zaragoza-Solas A."/>
            <person name="Picazo A."/>
            <person name="Almagro-Moreno S."/>
            <person name="Lopez-Perez M."/>
        </authorList>
    </citation>
    <scope>NUCLEOTIDE SEQUENCE [LARGE SCALE GENOMIC DNA]</scope>
    <source>
        <strain evidence="2">MCMED-G42</strain>
    </source>
</reference>
<accession>A0A838YIH5</accession>
<evidence type="ECO:0000313" key="3">
    <source>
        <dbReference type="Proteomes" id="UP000585327"/>
    </source>
</evidence>
<dbReference type="AlphaFoldDB" id="A0A838YIH5"/>
<keyword evidence="1" id="KW-0812">Transmembrane</keyword>